<evidence type="ECO:0000313" key="7">
    <source>
        <dbReference type="Proteomes" id="UP000649617"/>
    </source>
</evidence>
<dbReference type="GO" id="GO:0003729">
    <property type="term" value="F:mRNA binding"/>
    <property type="evidence" value="ECO:0007669"/>
    <property type="project" value="TreeGrafter"/>
</dbReference>
<evidence type="ECO:0000259" key="5">
    <source>
        <dbReference type="PROSITE" id="PS50303"/>
    </source>
</evidence>
<accession>A0A812WPL4</accession>
<reference evidence="6" key="1">
    <citation type="submission" date="2021-02" db="EMBL/GenBank/DDBJ databases">
        <authorList>
            <person name="Dougan E. K."/>
            <person name="Rhodes N."/>
            <person name="Thang M."/>
            <person name="Chan C."/>
        </authorList>
    </citation>
    <scope>NUCLEOTIDE SEQUENCE</scope>
</reference>
<feature type="domain" description="PUM-HD" evidence="5">
    <location>
        <begin position="104"/>
        <end position="449"/>
    </location>
</feature>
<dbReference type="Pfam" id="PF00806">
    <property type="entry name" value="PUF"/>
    <property type="match status" value="5"/>
</dbReference>
<dbReference type="InterPro" id="IPR011989">
    <property type="entry name" value="ARM-like"/>
</dbReference>
<protein>
    <submittedName>
        <fullName evidence="6">APUM5 protein</fullName>
    </submittedName>
</protein>
<dbReference type="GO" id="GO:0010608">
    <property type="term" value="P:post-transcriptional regulation of gene expression"/>
    <property type="evidence" value="ECO:0007669"/>
    <property type="project" value="TreeGrafter"/>
</dbReference>
<dbReference type="InterPro" id="IPR011009">
    <property type="entry name" value="Kinase-like_dom_sf"/>
</dbReference>
<evidence type="ECO:0000313" key="6">
    <source>
        <dbReference type="EMBL" id="CAE7682107.1"/>
    </source>
</evidence>
<feature type="region of interest" description="Disordered" evidence="3">
    <location>
        <begin position="128"/>
        <end position="159"/>
    </location>
</feature>
<dbReference type="PROSITE" id="PS50303">
    <property type="entry name" value="PUM_HD"/>
    <property type="match status" value="1"/>
</dbReference>
<dbReference type="Proteomes" id="UP000649617">
    <property type="component" value="Unassembled WGS sequence"/>
</dbReference>
<dbReference type="InterPro" id="IPR008271">
    <property type="entry name" value="Ser/Thr_kinase_AS"/>
</dbReference>
<comment type="caution">
    <text evidence="6">The sequence shown here is derived from an EMBL/GenBank/DDBJ whole genome shotgun (WGS) entry which is preliminary data.</text>
</comment>
<dbReference type="OrthoDB" id="668540at2759"/>
<feature type="domain" description="Protein kinase" evidence="4">
    <location>
        <begin position="440"/>
        <end position="711"/>
    </location>
</feature>
<proteinExistence type="predicted"/>
<dbReference type="InterPro" id="IPR016024">
    <property type="entry name" value="ARM-type_fold"/>
</dbReference>
<dbReference type="CDD" id="cd14014">
    <property type="entry name" value="STKc_PknB_like"/>
    <property type="match status" value="1"/>
</dbReference>
<keyword evidence="7" id="KW-1185">Reference proteome</keyword>
<dbReference type="Gene3D" id="1.10.510.10">
    <property type="entry name" value="Transferase(Phosphotransferase) domain 1"/>
    <property type="match status" value="1"/>
</dbReference>
<evidence type="ECO:0000259" key="4">
    <source>
        <dbReference type="PROSITE" id="PS50011"/>
    </source>
</evidence>
<evidence type="ECO:0000256" key="3">
    <source>
        <dbReference type="SAM" id="MobiDB-lite"/>
    </source>
</evidence>
<dbReference type="GO" id="GO:0005737">
    <property type="term" value="C:cytoplasm"/>
    <property type="evidence" value="ECO:0007669"/>
    <property type="project" value="TreeGrafter"/>
</dbReference>
<dbReference type="SUPFAM" id="SSF56112">
    <property type="entry name" value="Protein kinase-like (PK-like)"/>
    <property type="match status" value="1"/>
</dbReference>
<sequence length="711" mass="78758">MVPHQHSWCYEPEESTPMPVMAFCVVPADQMQMPCAQNMGFYPVLADPTTNWWQQLPVQHTPQMTRVMAMQHMPAAPMQPQPVQQMPQPVQPQLKCPASEVPLDESWCYACTPEQCCEAQGSDASVAEVSTASSEASPRVEKAEDKFQSPAHAQTSASAARRLRRKRAAERKVKACADYLAHDFESRSFRLDDLNVEQGSDVQQLLGHVWALSQDKEGCRLVQMALEKASRETATIALELRGHILEAVKHPHANYVVQKAIAQLSVGSSAFIVQEIQGSAAIVAKNRMGCRTLCRLLEFCSTSPQVGNLMDELMPELSDLCCHSFAHHVIQSVLEHGEERHRHLIVQTLLADVMSFATHKNSSYLMEKALSSCSAVDQVAIIHALNLKRLLELAKTQYGRHVAKTVLQEWGWYAAWGAEGLERLIQPWKPELEEDRFGLLFLKDMAKSCTHGKVYKVADPIIGGFNAVKVIRKTRKNAEELSGVAGECNTLAWLKHPNIVQPPGVVNACKNFYVFMEFAGNISLHKLLQSRDNQSGLDLPMARQLFHEIADAVAYCHGHGLAHCDLKPQNIVISDDGTPKIVDFGLALKLGWPVGNPRGTWPFTAPEAAWPCGRPWDLAKADVFSLGAILVEMLCGTDKLFRMFGWMAQTPLNLLRVQEMVTFLATPGALMSSLATDIGLAAANPAQMITGMMNVVPMKRWSAKVAASFNW</sequence>
<dbReference type="AlphaFoldDB" id="A0A812WPL4"/>
<feature type="repeat" description="Pumilio" evidence="2">
    <location>
        <begin position="204"/>
        <end position="239"/>
    </location>
</feature>
<dbReference type="InterPro" id="IPR001313">
    <property type="entry name" value="Pumilio_RNA-bd_rpt"/>
</dbReference>
<dbReference type="Pfam" id="PF00069">
    <property type="entry name" value="Pkinase"/>
    <property type="match status" value="1"/>
</dbReference>
<dbReference type="SUPFAM" id="SSF48371">
    <property type="entry name" value="ARM repeat"/>
    <property type="match status" value="1"/>
</dbReference>
<dbReference type="EMBL" id="CAJNIZ010044219">
    <property type="protein sequence ID" value="CAE7682107.1"/>
    <property type="molecule type" value="Genomic_DNA"/>
</dbReference>
<evidence type="ECO:0000256" key="1">
    <source>
        <dbReference type="ARBA" id="ARBA00022737"/>
    </source>
</evidence>
<name>A0A812WPL4_SYMPI</name>
<gene>
    <name evidence="6" type="primary">APUM5</name>
    <name evidence="6" type="ORF">SPIL2461_LOCUS19011</name>
</gene>
<dbReference type="GO" id="GO:0005524">
    <property type="term" value="F:ATP binding"/>
    <property type="evidence" value="ECO:0007669"/>
    <property type="project" value="InterPro"/>
</dbReference>
<evidence type="ECO:0000256" key="2">
    <source>
        <dbReference type="PROSITE-ProRule" id="PRU00317"/>
    </source>
</evidence>
<dbReference type="PROSITE" id="PS50302">
    <property type="entry name" value="PUM"/>
    <property type="match status" value="2"/>
</dbReference>
<organism evidence="6 7">
    <name type="scientific">Symbiodinium pilosum</name>
    <name type="common">Dinoflagellate</name>
    <dbReference type="NCBI Taxonomy" id="2952"/>
    <lineage>
        <taxon>Eukaryota</taxon>
        <taxon>Sar</taxon>
        <taxon>Alveolata</taxon>
        <taxon>Dinophyceae</taxon>
        <taxon>Suessiales</taxon>
        <taxon>Symbiodiniaceae</taxon>
        <taxon>Symbiodinium</taxon>
    </lineage>
</organism>
<dbReference type="InterPro" id="IPR033133">
    <property type="entry name" value="PUM-HD"/>
</dbReference>
<dbReference type="PROSITE" id="PS50011">
    <property type="entry name" value="PROTEIN_KINASE_DOM"/>
    <property type="match status" value="1"/>
</dbReference>
<dbReference type="InterPro" id="IPR000719">
    <property type="entry name" value="Prot_kinase_dom"/>
</dbReference>
<dbReference type="Gene3D" id="1.25.10.10">
    <property type="entry name" value="Leucine-rich Repeat Variant"/>
    <property type="match status" value="1"/>
</dbReference>
<dbReference type="GO" id="GO:0004672">
    <property type="term" value="F:protein kinase activity"/>
    <property type="evidence" value="ECO:0007669"/>
    <property type="project" value="InterPro"/>
</dbReference>
<dbReference type="SMART" id="SM00025">
    <property type="entry name" value="Pumilio"/>
    <property type="match status" value="5"/>
</dbReference>
<dbReference type="PROSITE" id="PS00108">
    <property type="entry name" value="PROTEIN_KINASE_ST"/>
    <property type="match status" value="1"/>
</dbReference>
<feature type="repeat" description="Pumilio" evidence="2">
    <location>
        <begin position="312"/>
        <end position="347"/>
    </location>
</feature>
<feature type="compositionally biased region" description="Basic and acidic residues" evidence="3">
    <location>
        <begin position="138"/>
        <end position="147"/>
    </location>
</feature>
<dbReference type="SMART" id="SM00220">
    <property type="entry name" value="S_TKc"/>
    <property type="match status" value="1"/>
</dbReference>
<keyword evidence="1" id="KW-0677">Repeat</keyword>
<dbReference type="PANTHER" id="PTHR12537">
    <property type="entry name" value="RNA BINDING PROTEIN PUMILIO-RELATED"/>
    <property type="match status" value="1"/>
</dbReference>
<feature type="compositionally biased region" description="Low complexity" evidence="3">
    <location>
        <begin position="128"/>
        <end position="137"/>
    </location>
</feature>